<sequence length="328" mass="36381">MIYPTVNDTTFTRALNSARLCLDEKKFDVVMLGARQFGQERGEVMSALPEQDAATLRETPLMIFSITKAIVGTAIARMVDQRLLRWDDPLHHFIPELKAAGGDFLALRVEDVFLHRTGLKDCPWHKSSPAELVAAGFQWAPRTAASYRTSPYQLIRQVLLSVGARASAQEVLQDWIFTPCGMPNTSFCPADLAKTIPCNFTTIPLDEFCAAEICGAGLWSTCNDLMNFADAVITPGRLMSQPTFEAMREADILRTPDNNKAFLIRSRGWNKELIFNHQPQRAFLHGGAAGSVLWCDPEANLIVAFIANRCGVGNDDAFRTIGEFYADC</sequence>
<feature type="domain" description="Beta-lactamase-related" evidence="1">
    <location>
        <begin position="58"/>
        <end position="312"/>
    </location>
</feature>
<evidence type="ECO:0000313" key="3">
    <source>
        <dbReference type="Proteomes" id="UP001238163"/>
    </source>
</evidence>
<evidence type="ECO:0000259" key="1">
    <source>
        <dbReference type="Pfam" id="PF00144"/>
    </source>
</evidence>
<name>A0AAE4AQZ1_9BACT</name>
<comment type="caution">
    <text evidence="2">The sequence shown here is derived from an EMBL/GenBank/DDBJ whole genome shotgun (WGS) entry which is preliminary data.</text>
</comment>
<gene>
    <name evidence="2" type="ORF">J3R75_002999</name>
</gene>
<dbReference type="InterPro" id="IPR012338">
    <property type="entry name" value="Beta-lactam/transpept-like"/>
</dbReference>
<protein>
    <submittedName>
        <fullName evidence="2">CubicO group peptidase (Beta-lactamase class C family)</fullName>
    </submittedName>
</protein>
<dbReference type="Pfam" id="PF00144">
    <property type="entry name" value="Beta-lactamase"/>
    <property type="match status" value="1"/>
</dbReference>
<dbReference type="InterPro" id="IPR050789">
    <property type="entry name" value="Diverse_Enzym_Activities"/>
</dbReference>
<dbReference type="AlphaFoldDB" id="A0AAE4AQZ1"/>
<dbReference type="SUPFAM" id="SSF56601">
    <property type="entry name" value="beta-lactamase/transpeptidase-like"/>
    <property type="match status" value="1"/>
</dbReference>
<dbReference type="Proteomes" id="UP001238163">
    <property type="component" value="Unassembled WGS sequence"/>
</dbReference>
<accession>A0AAE4AQZ1</accession>
<dbReference type="RefSeq" id="WP_307262912.1">
    <property type="nucleotide sequence ID" value="NZ_JAUSVL010000001.1"/>
</dbReference>
<dbReference type="Gene3D" id="3.40.710.10">
    <property type="entry name" value="DD-peptidase/beta-lactamase superfamily"/>
    <property type="match status" value="1"/>
</dbReference>
<dbReference type="PANTHER" id="PTHR43283:SF7">
    <property type="entry name" value="BETA-LACTAMASE-RELATED DOMAIN-CONTAINING PROTEIN"/>
    <property type="match status" value="1"/>
</dbReference>
<organism evidence="2 3">
    <name type="scientific">Oligosphaera ethanolica</name>
    <dbReference type="NCBI Taxonomy" id="760260"/>
    <lineage>
        <taxon>Bacteria</taxon>
        <taxon>Pseudomonadati</taxon>
        <taxon>Lentisphaerota</taxon>
        <taxon>Oligosphaeria</taxon>
        <taxon>Oligosphaerales</taxon>
        <taxon>Oligosphaeraceae</taxon>
        <taxon>Oligosphaera</taxon>
    </lineage>
</organism>
<keyword evidence="3" id="KW-1185">Reference proteome</keyword>
<evidence type="ECO:0000313" key="2">
    <source>
        <dbReference type="EMBL" id="MDQ0290892.1"/>
    </source>
</evidence>
<dbReference type="InterPro" id="IPR001466">
    <property type="entry name" value="Beta-lactam-related"/>
</dbReference>
<dbReference type="EMBL" id="JAUSVL010000001">
    <property type="protein sequence ID" value="MDQ0290892.1"/>
    <property type="molecule type" value="Genomic_DNA"/>
</dbReference>
<dbReference type="PANTHER" id="PTHR43283">
    <property type="entry name" value="BETA-LACTAMASE-RELATED"/>
    <property type="match status" value="1"/>
</dbReference>
<proteinExistence type="predicted"/>
<reference evidence="2" key="1">
    <citation type="submission" date="2023-07" db="EMBL/GenBank/DDBJ databases">
        <title>Genomic Encyclopedia of Type Strains, Phase IV (KMG-IV): sequencing the most valuable type-strain genomes for metagenomic binning, comparative biology and taxonomic classification.</title>
        <authorList>
            <person name="Goeker M."/>
        </authorList>
    </citation>
    <scope>NUCLEOTIDE SEQUENCE</scope>
    <source>
        <strain evidence="2">DSM 24202</strain>
    </source>
</reference>